<accession>A0A9Q4FI67</accession>
<dbReference type="AlphaFoldDB" id="A0A9Q4FI67"/>
<evidence type="ECO:0000313" key="1">
    <source>
        <dbReference type="EMBL" id="MCF5630457.1"/>
    </source>
</evidence>
<name>A0A9Q4FI67_PSESX</name>
<dbReference type="RefSeq" id="WP_236424037.1">
    <property type="nucleotide sequence ID" value="NZ_CAWQUS010000001.1"/>
</dbReference>
<sequence length="211" mass="23988">MSEGDESLLSGSNLVSFAQNVHPDLRQDILNCLQYARIVADDLHSPHQTWRPWLDAYQRTISATGVHPGAQIRDARFKIHRFKDIGRLQLPALSNSAELRQLYLRSLDSLLASDHALAFFSNWFVSGRSESFQIIPCAMQSEDEATILLCGMQMTTFALRPALYFWQILGGEMQVHAAGMAFRFSRQRFEPYRQTVQDILSDRAIAEIISL</sequence>
<proteinExistence type="predicted"/>
<gene>
    <name evidence="1" type="ORF">GIV53_14280</name>
</gene>
<reference evidence="1" key="1">
    <citation type="submission" date="2019-11" db="EMBL/GenBank/DDBJ databases">
        <title>Epiphytic Pseudomonas syringae from cherry orchards.</title>
        <authorList>
            <person name="Hulin M.T."/>
        </authorList>
    </citation>
    <scope>NUCLEOTIDE SEQUENCE</scope>
    <source>
        <strain evidence="1">PA-2-5E</strain>
    </source>
</reference>
<comment type="caution">
    <text evidence="1">The sequence shown here is derived from an EMBL/GenBank/DDBJ whole genome shotgun (WGS) entry which is preliminary data.</text>
</comment>
<dbReference type="Proteomes" id="UP000814010">
    <property type="component" value="Unassembled WGS sequence"/>
</dbReference>
<organism evidence="1 2">
    <name type="scientific">Pseudomonas syringae</name>
    <dbReference type="NCBI Taxonomy" id="317"/>
    <lineage>
        <taxon>Bacteria</taxon>
        <taxon>Pseudomonadati</taxon>
        <taxon>Pseudomonadota</taxon>
        <taxon>Gammaproteobacteria</taxon>
        <taxon>Pseudomonadales</taxon>
        <taxon>Pseudomonadaceae</taxon>
        <taxon>Pseudomonas</taxon>
    </lineage>
</organism>
<protein>
    <submittedName>
        <fullName evidence="1">Uncharacterized protein</fullName>
    </submittedName>
</protein>
<dbReference type="EMBL" id="WKAE01000142">
    <property type="protein sequence ID" value="MCF5630457.1"/>
    <property type="molecule type" value="Genomic_DNA"/>
</dbReference>
<evidence type="ECO:0000313" key="2">
    <source>
        <dbReference type="Proteomes" id="UP000814010"/>
    </source>
</evidence>